<comment type="caution">
    <text evidence="1">The sequence shown here is derived from an EMBL/GenBank/DDBJ whole genome shotgun (WGS) entry which is preliminary data.</text>
</comment>
<sequence length="539" mass="59412">MGSLFNLLFLCFSLFWLNHSSLLADSQSTKEFANFIDGNVFINGTVSIARTDDNFICATLDWWPPDKCDYGTCSWGRASVLNLNLIVFIAALSPLKIRIGGTLQDKVMYESRDSHKPCTPFVKNTSEMFAFSQGCLPMSRWDELNIFFRQAGADVIFGLNALNGRIIKSDGSALGAWDSSNAESLIRYTVNKGYRIFGWELGNELSGNGVGTRVGADQYADDINSLQNIVQNIYTGFKIKPLVIAPGGFFDANWFTEFIDRTPKSLQAVTHHIYNLGPGVDDHLSAKILDSSYLDMESQTFSNLQRILKSSATSAVAWVGEAGGAYNSGRNLVTNSFIFSFWYLDQLGMASTYDTKTYCRQTLIGGNYGLLNTNTFVPNPDYYSALLWHRLMGSNVLHTSFSGTTTKIRAYAHCSKESQGVTLLLINLDGSTTVRVQVSTENAASNGALTIREQRTNFARMSRDSKIDGRTRKEYHLTAKDGDLHSQIMLLNGKVLAVNSSGDIPPLEPIYVSMMDPITVAPFSIVFAELSSAVLPACA</sequence>
<protein>
    <submittedName>
        <fullName evidence="1">Heparanase-like protein 3</fullName>
    </submittedName>
</protein>
<organism evidence="1 2">
    <name type="scientific">Melia azedarach</name>
    <name type="common">Chinaberry tree</name>
    <dbReference type="NCBI Taxonomy" id="155640"/>
    <lineage>
        <taxon>Eukaryota</taxon>
        <taxon>Viridiplantae</taxon>
        <taxon>Streptophyta</taxon>
        <taxon>Embryophyta</taxon>
        <taxon>Tracheophyta</taxon>
        <taxon>Spermatophyta</taxon>
        <taxon>Magnoliopsida</taxon>
        <taxon>eudicotyledons</taxon>
        <taxon>Gunneridae</taxon>
        <taxon>Pentapetalae</taxon>
        <taxon>rosids</taxon>
        <taxon>malvids</taxon>
        <taxon>Sapindales</taxon>
        <taxon>Meliaceae</taxon>
        <taxon>Melia</taxon>
    </lineage>
</organism>
<reference evidence="1 2" key="1">
    <citation type="journal article" date="2023" name="Science">
        <title>Complex scaffold remodeling in plant triterpene biosynthesis.</title>
        <authorList>
            <person name="De La Pena R."/>
            <person name="Hodgson H."/>
            <person name="Liu J.C."/>
            <person name="Stephenson M.J."/>
            <person name="Martin A.C."/>
            <person name="Owen C."/>
            <person name="Harkess A."/>
            <person name="Leebens-Mack J."/>
            <person name="Jimenez L.E."/>
            <person name="Osbourn A."/>
            <person name="Sattely E.S."/>
        </authorList>
    </citation>
    <scope>NUCLEOTIDE SEQUENCE [LARGE SCALE GENOMIC DNA]</scope>
    <source>
        <strain evidence="2">cv. JPN11</strain>
        <tissue evidence="1">Leaf</tissue>
    </source>
</reference>
<name>A0ACC1X9K2_MELAZ</name>
<dbReference type="Proteomes" id="UP001164539">
    <property type="component" value="Chromosome 10"/>
</dbReference>
<keyword evidence="2" id="KW-1185">Reference proteome</keyword>
<accession>A0ACC1X9K2</accession>
<dbReference type="EMBL" id="CM051403">
    <property type="protein sequence ID" value="KAJ4707848.1"/>
    <property type="molecule type" value="Genomic_DNA"/>
</dbReference>
<proteinExistence type="predicted"/>
<gene>
    <name evidence="1" type="ORF">OWV82_017898</name>
</gene>
<evidence type="ECO:0000313" key="1">
    <source>
        <dbReference type="EMBL" id="KAJ4707848.1"/>
    </source>
</evidence>
<evidence type="ECO:0000313" key="2">
    <source>
        <dbReference type="Proteomes" id="UP001164539"/>
    </source>
</evidence>